<feature type="compositionally biased region" description="Polar residues" evidence="6">
    <location>
        <begin position="186"/>
        <end position="205"/>
    </location>
</feature>
<keyword evidence="5" id="KW-0539">Nucleus</keyword>
<accession>A0A9W4XCG9</accession>
<feature type="domain" description="HeH/LEM" evidence="9">
    <location>
        <begin position="10"/>
        <end position="44"/>
    </location>
</feature>
<feature type="compositionally biased region" description="Basic and acidic residues" evidence="6">
    <location>
        <begin position="308"/>
        <end position="325"/>
    </location>
</feature>
<feature type="compositionally biased region" description="Basic residues" evidence="6">
    <location>
        <begin position="125"/>
        <end position="135"/>
    </location>
</feature>
<feature type="region of interest" description="Disordered" evidence="6">
    <location>
        <begin position="78"/>
        <end position="257"/>
    </location>
</feature>
<dbReference type="GO" id="GO:0003682">
    <property type="term" value="F:chromatin binding"/>
    <property type="evidence" value="ECO:0007669"/>
    <property type="project" value="InterPro"/>
</dbReference>
<evidence type="ECO:0000259" key="9">
    <source>
        <dbReference type="Pfam" id="PF12949"/>
    </source>
</evidence>
<feature type="domain" description="Man1/Src1-like C-terminal" evidence="8">
    <location>
        <begin position="466"/>
        <end position="643"/>
    </location>
</feature>
<keyword evidence="2 7" id="KW-0812">Transmembrane</keyword>
<comment type="subcellular location">
    <subcellularLocation>
        <location evidence="1">Nucleus membrane</location>
    </subcellularLocation>
</comment>
<dbReference type="Pfam" id="PF09402">
    <property type="entry name" value="MSC"/>
    <property type="match status" value="1"/>
</dbReference>
<evidence type="ECO:0000313" key="11">
    <source>
        <dbReference type="Proteomes" id="UP001152885"/>
    </source>
</evidence>
<evidence type="ECO:0000259" key="8">
    <source>
        <dbReference type="Pfam" id="PF09402"/>
    </source>
</evidence>
<dbReference type="GO" id="GO:0005637">
    <property type="term" value="C:nuclear inner membrane"/>
    <property type="evidence" value="ECO:0007669"/>
    <property type="project" value="InterPro"/>
</dbReference>
<feature type="compositionally biased region" description="Polar residues" evidence="6">
    <location>
        <begin position="97"/>
        <end position="115"/>
    </location>
</feature>
<evidence type="ECO:0000256" key="2">
    <source>
        <dbReference type="ARBA" id="ARBA00022692"/>
    </source>
</evidence>
<evidence type="ECO:0008006" key="12">
    <source>
        <dbReference type="Google" id="ProtNLM"/>
    </source>
</evidence>
<feature type="compositionally biased region" description="Basic and acidic residues" evidence="6">
    <location>
        <begin position="137"/>
        <end position="149"/>
    </location>
</feature>
<keyword evidence="4 7" id="KW-0472">Membrane</keyword>
<dbReference type="OrthoDB" id="2503928at2759"/>
<dbReference type="GO" id="GO:0034399">
    <property type="term" value="C:nuclear periphery"/>
    <property type="evidence" value="ECO:0007669"/>
    <property type="project" value="TreeGrafter"/>
</dbReference>
<evidence type="ECO:0000313" key="10">
    <source>
        <dbReference type="EMBL" id="CAI5760580.1"/>
    </source>
</evidence>
<evidence type="ECO:0000256" key="7">
    <source>
        <dbReference type="SAM" id="Phobius"/>
    </source>
</evidence>
<dbReference type="InterPro" id="IPR018996">
    <property type="entry name" value="Man1/Src1-like_C"/>
</dbReference>
<evidence type="ECO:0000256" key="3">
    <source>
        <dbReference type="ARBA" id="ARBA00022989"/>
    </source>
</evidence>
<evidence type="ECO:0000256" key="1">
    <source>
        <dbReference type="ARBA" id="ARBA00004126"/>
    </source>
</evidence>
<feature type="compositionally biased region" description="Acidic residues" evidence="6">
    <location>
        <begin position="78"/>
        <end position="91"/>
    </location>
</feature>
<dbReference type="GO" id="GO:0071763">
    <property type="term" value="P:nuclear membrane organization"/>
    <property type="evidence" value="ECO:0007669"/>
    <property type="project" value="TreeGrafter"/>
</dbReference>
<dbReference type="CDD" id="cd12935">
    <property type="entry name" value="LEM_like"/>
    <property type="match status" value="1"/>
</dbReference>
<evidence type="ECO:0000256" key="6">
    <source>
        <dbReference type="SAM" id="MobiDB-lite"/>
    </source>
</evidence>
<dbReference type="EMBL" id="CANTUO010000007">
    <property type="protein sequence ID" value="CAI5760580.1"/>
    <property type="molecule type" value="Genomic_DNA"/>
</dbReference>
<feature type="region of interest" description="Disordered" evidence="6">
    <location>
        <begin position="290"/>
        <end position="383"/>
    </location>
</feature>
<dbReference type="Proteomes" id="UP001152885">
    <property type="component" value="Unassembled WGS sequence"/>
</dbReference>
<evidence type="ECO:0000256" key="5">
    <source>
        <dbReference type="ARBA" id="ARBA00023242"/>
    </source>
</evidence>
<feature type="compositionally biased region" description="Basic and acidic residues" evidence="6">
    <location>
        <begin position="345"/>
        <end position="354"/>
    </location>
</feature>
<dbReference type="PANTHER" id="PTHR47808:SF2">
    <property type="entry name" value="LEM DOMAIN-CONTAINING PROTEIN 2"/>
    <property type="match status" value="1"/>
</dbReference>
<keyword evidence="11" id="KW-1185">Reference proteome</keyword>
<dbReference type="PANTHER" id="PTHR47808">
    <property type="entry name" value="INNER NUCLEAR MEMBRANE PROTEIN HEH2-RELATED"/>
    <property type="match status" value="1"/>
</dbReference>
<dbReference type="InterPro" id="IPR025856">
    <property type="entry name" value="HeH/LEM_domain"/>
</dbReference>
<feature type="transmembrane region" description="Helical" evidence="7">
    <location>
        <begin position="457"/>
        <end position="477"/>
    </location>
</feature>
<keyword evidence="3 7" id="KW-1133">Transmembrane helix</keyword>
<dbReference type="InterPro" id="IPR044780">
    <property type="entry name" value="Heh2/Src1"/>
</dbReference>
<proteinExistence type="predicted"/>
<dbReference type="GO" id="GO:0005783">
    <property type="term" value="C:endoplasmic reticulum"/>
    <property type="evidence" value="ECO:0007669"/>
    <property type="project" value="TreeGrafter"/>
</dbReference>
<sequence>MEYLKEDFDPKSLKVADLRKILNLHNVSYSSDDKKSKLISIFNDEIVPKRKTLLKSYEKKIKNVNDKDFIDATHNDLNSDEIIPDTEEETNQEITRESINQDITTESINQDQTISPKLEKESKTIKKIQKKKPKSSSKSDRSKKDKIEESANTSITSNKGKETKKDKAEVSINTSIASNGKEETDNSFSSENVFQSFDNSTASTSSKKRKHEENDDKDLKIKKKSTGSKSLKIKSPSNKSVDDSIKTETGQSDKSFKTIEEEIANFDENQERIRNKKEELARSLGINIQGFQPPKIENVSTPTSSSTPKKEIKLYHKTGGDEKTPAKSSPHVKKELKSTPAKSSPKIEKLRSDKVQTPVKSSPKVEKLKSKDVRTPDHDKKVTPLKIRLDTPNKKATPKRSPIITKSAITPKPRLISISSKAAESDEGDSDEELEKSANTIVPLSDKIKTPKSLKPILIYFLVWLSLIFIGIFGYWYHEQQYLVGYCGQEIDQITFKDSEYLILKKSGELLDHYFKPKCIHCPPNARCFPTLQIGCFEDYMEYAPWYEFLSPGHKKCIPDTKKAEKINIMIDVALDLLRSKNANVQCGKGSNDEESGISVNDLHDLLLSMKAAYITIEEFEELWNRSMVELMKEPDIIVRQVRTPTF</sequence>
<dbReference type="Pfam" id="PF12949">
    <property type="entry name" value="HeH"/>
    <property type="match status" value="1"/>
</dbReference>
<organism evidence="10 11">
    <name type="scientific">Candida verbasci</name>
    <dbReference type="NCBI Taxonomy" id="1227364"/>
    <lineage>
        <taxon>Eukaryota</taxon>
        <taxon>Fungi</taxon>
        <taxon>Dikarya</taxon>
        <taxon>Ascomycota</taxon>
        <taxon>Saccharomycotina</taxon>
        <taxon>Pichiomycetes</taxon>
        <taxon>Debaryomycetaceae</taxon>
        <taxon>Candida/Lodderomyces clade</taxon>
        <taxon>Candida</taxon>
    </lineage>
</organism>
<dbReference type="AlphaFoldDB" id="A0A9W4XCG9"/>
<gene>
    <name evidence="10" type="ORF">CANVERA_P5089</name>
</gene>
<evidence type="ECO:0000256" key="4">
    <source>
        <dbReference type="ARBA" id="ARBA00023136"/>
    </source>
</evidence>
<name>A0A9W4XCG9_9ASCO</name>
<feature type="compositionally biased region" description="Basic and acidic residues" evidence="6">
    <location>
        <begin position="363"/>
        <end position="383"/>
    </location>
</feature>
<protein>
    <recommendedName>
        <fullName evidence="12">Inner nuclear membrane protein SRC1</fullName>
    </recommendedName>
</protein>
<comment type="caution">
    <text evidence="10">The sequence shown here is derived from an EMBL/GenBank/DDBJ whole genome shotgun (WGS) entry which is preliminary data.</text>
</comment>
<reference evidence="10" key="1">
    <citation type="submission" date="2022-12" db="EMBL/GenBank/DDBJ databases">
        <authorList>
            <person name="Brejova B."/>
        </authorList>
    </citation>
    <scope>NUCLEOTIDE SEQUENCE</scope>
</reference>
<feature type="compositionally biased region" description="Basic and acidic residues" evidence="6">
    <location>
        <begin position="159"/>
        <end position="169"/>
    </location>
</feature>